<evidence type="ECO:0000256" key="5">
    <source>
        <dbReference type="PROSITE-ProRule" id="PRU10137"/>
    </source>
</evidence>
<dbReference type="InterPro" id="IPR006119">
    <property type="entry name" value="Resolv_N"/>
</dbReference>
<dbReference type="SUPFAM" id="SSF46689">
    <property type="entry name" value="Homeodomain-like"/>
    <property type="match status" value="1"/>
</dbReference>
<evidence type="ECO:0000256" key="2">
    <source>
        <dbReference type="ARBA" id="ARBA00022908"/>
    </source>
</evidence>
<dbReference type="InterPro" id="IPR036162">
    <property type="entry name" value="Resolvase-like_N_sf"/>
</dbReference>
<keyword evidence="8" id="KW-1185">Reference proteome</keyword>
<dbReference type="PROSITE" id="PS00398">
    <property type="entry name" value="RECOMBINASES_2"/>
    <property type="match status" value="1"/>
</dbReference>
<dbReference type="PANTHER" id="PTHR30461:SF26">
    <property type="entry name" value="RESOLVASE HOMOLOG YNEB"/>
    <property type="match status" value="1"/>
</dbReference>
<dbReference type="Pfam" id="PF00239">
    <property type="entry name" value="Resolvase"/>
    <property type="match status" value="1"/>
</dbReference>
<evidence type="ECO:0000259" key="6">
    <source>
        <dbReference type="PROSITE" id="PS51736"/>
    </source>
</evidence>
<dbReference type="Pfam" id="PF02796">
    <property type="entry name" value="HTH_7"/>
    <property type="match status" value="1"/>
</dbReference>
<evidence type="ECO:0000256" key="4">
    <source>
        <dbReference type="ARBA" id="ARBA00023172"/>
    </source>
</evidence>
<organism evidence="7 8">
    <name type="scientific">Microbacterium phyllosphaerae</name>
    <dbReference type="NCBI Taxonomy" id="124798"/>
    <lineage>
        <taxon>Bacteria</taxon>
        <taxon>Bacillati</taxon>
        <taxon>Actinomycetota</taxon>
        <taxon>Actinomycetes</taxon>
        <taxon>Micrococcales</taxon>
        <taxon>Microbacteriaceae</taxon>
        <taxon>Microbacterium</taxon>
    </lineage>
</organism>
<reference evidence="7 8" key="1">
    <citation type="submission" date="2021-03" db="EMBL/GenBank/DDBJ databases">
        <title>Sequencing the genomes of 1000 actinobacteria strains.</title>
        <authorList>
            <person name="Klenk H.-P."/>
        </authorList>
    </citation>
    <scope>NUCLEOTIDE SEQUENCE [LARGE SCALE GENOMIC DNA]</scope>
    <source>
        <strain evidence="7 8">DSM 13468</strain>
    </source>
</reference>
<name>A0ABS4WLE7_9MICO</name>
<dbReference type="SMART" id="SM00857">
    <property type="entry name" value="Resolvase"/>
    <property type="match status" value="1"/>
</dbReference>
<dbReference type="InterPro" id="IPR050639">
    <property type="entry name" value="SSR_resolvase"/>
</dbReference>
<evidence type="ECO:0000256" key="3">
    <source>
        <dbReference type="ARBA" id="ARBA00023125"/>
    </source>
</evidence>
<comment type="caution">
    <text evidence="7">The sequence shown here is derived from an EMBL/GenBank/DDBJ whole genome shotgun (WGS) entry which is preliminary data.</text>
</comment>
<evidence type="ECO:0000313" key="8">
    <source>
        <dbReference type="Proteomes" id="UP000703720"/>
    </source>
</evidence>
<dbReference type="InterPro" id="IPR006120">
    <property type="entry name" value="Resolvase_HTH_dom"/>
</dbReference>
<gene>
    <name evidence="7" type="ORF">JOF42_000525</name>
</gene>
<keyword evidence="3" id="KW-0238">DNA-binding</keyword>
<dbReference type="InterPro" id="IPR006118">
    <property type="entry name" value="Recombinase_CS"/>
</dbReference>
<dbReference type="Proteomes" id="UP000703720">
    <property type="component" value="Unassembled WGS sequence"/>
</dbReference>
<keyword evidence="4" id="KW-0233">DNA recombination</keyword>
<dbReference type="PROSITE" id="PS00397">
    <property type="entry name" value="RECOMBINASES_1"/>
    <property type="match status" value="1"/>
</dbReference>
<dbReference type="SUPFAM" id="SSF53041">
    <property type="entry name" value="Resolvase-like"/>
    <property type="match status" value="1"/>
</dbReference>
<feature type="active site" description="O-(5'-phospho-DNA)-serine intermediate" evidence="5">
    <location>
        <position position="57"/>
    </location>
</feature>
<dbReference type="CDD" id="cd03768">
    <property type="entry name" value="SR_ResInv"/>
    <property type="match status" value="1"/>
</dbReference>
<sequence>MSISTTGANTVSSQSLDTLWRVNRKSLRYVFDTNEWSRLVIDTPHPNGQEVAYLRVSTRDQNLARQEALAASCEASGGRSFREKQSGKDRKARPQLRLAIDYCRDGDTLVVWSVDRLARSIRDLRDIVAELLAKGVSVRFEKDGMSFAPGERATAAQNLQLNILGVFAEFERDISRERQAEGIAQAKKKGTYKKRKKRYALALEQIEIARERIDLGVPVAKVARDLGVSRPTLYRAMNDESYGTQPNIEAIDAELMEEMSRVMMEAVEQYNAEAELEAAHA</sequence>
<dbReference type="PANTHER" id="PTHR30461">
    <property type="entry name" value="DNA-INVERTASE FROM LAMBDOID PROPHAGE"/>
    <property type="match status" value="1"/>
</dbReference>
<keyword evidence="2" id="KW-0229">DNA integration</keyword>
<comment type="similarity">
    <text evidence="1">Belongs to the site-specific recombinase resolvase family.</text>
</comment>
<dbReference type="CDD" id="cd00569">
    <property type="entry name" value="HTH_Hin_like"/>
    <property type="match status" value="1"/>
</dbReference>
<dbReference type="PROSITE" id="PS51736">
    <property type="entry name" value="RECOMBINASES_3"/>
    <property type="match status" value="1"/>
</dbReference>
<dbReference type="Gene3D" id="1.10.10.60">
    <property type="entry name" value="Homeodomain-like"/>
    <property type="match status" value="1"/>
</dbReference>
<proteinExistence type="inferred from homology"/>
<dbReference type="EMBL" id="JAGIOA010000001">
    <property type="protein sequence ID" value="MBP2377030.1"/>
    <property type="molecule type" value="Genomic_DNA"/>
</dbReference>
<evidence type="ECO:0000313" key="7">
    <source>
        <dbReference type="EMBL" id="MBP2377030.1"/>
    </source>
</evidence>
<accession>A0ABS4WLE7</accession>
<evidence type="ECO:0000256" key="1">
    <source>
        <dbReference type="ARBA" id="ARBA00009913"/>
    </source>
</evidence>
<protein>
    <submittedName>
        <fullName evidence="7">DNA invertase Pin-like site-specific DNA recombinase</fullName>
    </submittedName>
</protein>
<dbReference type="RefSeq" id="WP_307803514.1">
    <property type="nucleotide sequence ID" value="NZ_BAAAIO010000001.1"/>
</dbReference>
<feature type="domain" description="Resolvase/invertase-type recombinase catalytic" evidence="6">
    <location>
        <begin position="49"/>
        <end position="190"/>
    </location>
</feature>
<dbReference type="InterPro" id="IPR009057">
    <property type="entry name" value="Homeodomain-like_sf"/>
</dbReference>
<dbReference type="Gene3D" id="3.40.50.1390">
    <property type="entry name" value="Resolvase, N-terminal catalytic domain"/>
    <property type="match status" value="1"/>
</dbReference>